<gene>
    <name evidence="3" type="ORF">MCOR_37636</name>
</gene>
<dbReference type="Pfam" id="PF18738">
    <property type="entry name" value="HEPN_DZIP3"/>
    <property type="match status" value="1"/>
</dbReference>
<proteinExistence type="predicted"/>
<organism evidence="3 4">
    <name type="scientific">Mytilus coruscus</name>
    <name type="common">Sea mussel</name>
    <dbReference type="NCBI Taxonomy" id="42192"/>
    <lineage>
        <taxon>Eukaryota</taxon>
        <taxon>Metazoa</taxon>
        <taxon>Spiralia</taxon>
        <taxon>Lophotrochozoa</taxon>
        <taxon>Mollusca</taxon>
        <taxon>Bivalvia</taxon>
        <taxon>Autobranchia</taxon>
        <taxon>Pteriomorphia</taxon>
        <taxon>Mytilida</taxon>
        <taxon>Mytiloidea</taxon>
        <taxon>Mytilidae</taxon>
        <taxon>Mytilinae</taxon>
        <taxon>Mytilus</taxon>
    </lineage>
</organism>
<feature type="signal peptide" evidence="1">
    <location>
        <begin position="1"/>
        <end position="23"/>
    </location>
</feature>
<accession>A0A6J8D9I4</accession>
<keyword evidence="1" id="KW-0732">Signal</keyword>
<dbReference type="EMBL" id="CACVKT020006834">
    <property type="protein sequence ID" value="CAC5403770.1"/>
    <property type="molecule type" value="Genomic_DNA"/>
</dbReference>
<dbReference type="InterPro" id="IPR041249">
    <property type="entry name" value="HEPN_DZIP3"/>
</dbReference>
<evidence type="ECO:0000313" key="4">
    <source>
        <dbReference type="Proteomes" id="UP000507470"/>
    </source>
</evidence>
<reference evidence="3 4" key="1">
    <citation type="submission" date="2020-06" db="EMBL/GenBank/DDBJ databases">
        <authorList>
            <person name="Li R."/>
            <person name="Bekaert M."/>
        </authorList>
    </citation>
    <scope>NUCLEOTIDE SEQUENCE [LARGE SCALE GENOMIC DNA]</scope>
    <source>
        <strain evidence="4">wild</strain>
    </source>
</reference>
<name>A0A6J8D9I4_MYTCO</name>
<evidence type="ECO:0000256" key="1">
    <source>
        <dbReference type="SAM" id="SignalP"/>
    </source>
</evidence>
<feature type="chain" id="PRO_5026733131" description="DZIP3-like HEPN domain-containing protein" evidence="1">
    <location>
        <begin position="24"/>
        <end position="1048"/>
    </location>
</feature>
<dbReference type="Proteomes" id="UP000507470">
    <property type="component" value="Unassembled WGS sequence"/>
</dbReference>
<evidence type="ECO:0000259" key="2">
    <source>
        <dbReference type="Pfam" id="PF18738"/>
    </source>
</evidence>
<protein>
    <recommendedName>
        <fullName evidence="2">DZIP3-like HEPN domain-containing protein</fullName>
    </recommendedName>
</protein>
<keyword evidence="4" id="KW-1185">Reference proteome</keyword>
<sequence>MKGIIPVIIFATTLQIFILYAESYNFKCPEQANWKFRAIEKCNSTLKYFCLYNNVYRKYVEGCTGPDWDRKGNKRIYVGDFTREKCIQKRFQPFKFWTNESTSDCIYTKSICSEEGQLIFNDNSTKDDRTCRCNYKRNYSFVATPRNVCFCIPTEEDCSCHIKSCPVNLILSADYECIRNDFQESSKCIDLTKYYVTLDENTETVKDHWLSGKNNDTENANLKKKIERTDTDVHEPLHFGNCSFNMFKKTRKRIGAVLSEPVQFDLDETFVEPKELNTVDTVDGKNQESFRRTSLDKEQTDQTTVMEVNCLRMIHLLFRVVCPVVRTFFDYEIEPKQLRNIVNNNQAILRKQYRQKDNIFNDAQWNLLFRKTKGKTVSFTSDDFDVRLMIYLLKTITKVDVGDLYPLKVDISTSAMLSRIKFIRNETTQSIEGKLSEVQYNKFWDDIGQAVFKLVSSHSIYNINDERNKQLIDRLTTLNPINIDNDKLCTFIVKSEIYPAMILRQFISEYCASKYITIDQLLRQETHNLYHMREKTGKCCSCENDKFATYVKLLPEKQWLALYELTDCINNQSRHCESKKCCKLYFPKKRLELDLSVLVSLVLYIPEILERFISHFSEKKFEQFLIYNKHIIYHSMEKTRCCKCENDPTEKKILHEKDWNTLFIRCDQTTCTTGNDDCYCQYSVRKEIKTTSMDSILRCKIFDIAGALSDINKIEQDAFSYFLNWTVCDRPIQRMLTDLLCAISTENIEFAKMSKDLFSSSLSEVVEASTKRIDVAKWIDTHIHEQNMQKNTLAPSLFMLVRNKECMKVKRMQIPSDFDLSDRARKFEDITPEENNFLVVFHTLKKIVHPVITNQLNKHCPEKKLLQILKEIYYGRHNENTNGDDNPKKLDLKLMIYILTQEDIVTVDHQNEWKEQLQVINEIRREIMQSSSGILEGKEFQDVMKSISEAVLFLGGEEYREDLTELSNNKNILDWIKKTNMAKTEYSDVSTTFPNRVASCNPETSVTTVTSETSIPTPTSMCNIPTMNPTSATSSVIPTTIHLADTNN</sequence>
<dbReference type="AlphaFoldDB" id="A0A6J8D9I4"/>
<feature type="domain" description="DZIP3-like HEPN" evidence="2">
    <location>
        <begin position="335"/>
        <end position="468"/>
    </location>
</feature>
<evidence type="ECO:0000313" key="3">
    <source>
        <dbReference type="EMBL" id="CAC5403770.1"/>
    </source>
</evidence>
<dbReference type="OrthoDB" id="10386949at2759"/>